<dbReference type="SUPFAM" id="SSF51905">
    <property type="entry name" value="FAD/NAD(P)-binding domain"/>
    <property type="match status" value="1"/>
</dbReference>
<dbReference type="GO" id="GO:0016709">
    <property type="term" value="F:oxidoreductase activity, acting on paired donors, with incorporation or reduction of molecular oxygen, NAD(P)H as one donor, and incorporation of one atom of oxygen"/>
    <property type="evidence" value="ECO:0007669"/>
    <property type="project" value="UniProtKB-ARBA"/>
</dbReference>
<feature type="domain" description="FAD-binding" evidence="5">
    <location>
        <begin position="45"/>
        <end position="431"/>
    </location>
</feature>
<dbReference type="Gene3D" id="3.50.50.60">
    <property type="entry name" value="FAD/NAD(P)-binding domain"/>
    <property type="match status" value="1"/>
</dbReference>
<dbReference type="Gene3D" id="3.30.9.10">
    <property type="entry name" value="D-Amino Acid Oxidase, subunit A, domain 2"/>
    <property type="match status" value="1"/>
</dbReference>
<gene>
    <name evidence="7" type="ORF">ACN38_g388</name>
</gene>
<evidence type="ECO:0000256" key="1">
    <source>
        <dbReference type="ARBA" id="ARBA00007801"/>
    </source>
</evidence>
<evidence type="ECO:0000313" key="8">
    <source>
        <dbReference type="Proteomes" id="UP000037696"/>
    </source>
</evidence>
<keyword evidence="3" id="KW-0274">FAD</keyword>
<sequence length="661" mass="73332">MPVDKEHILVSSVPQDARSRLPPLPRYTPDFITSTREEKDLQEKYEVVVVGAGPAGILLTSLLARYGLRDEHSLLCIDLKGGTLGSGHADALQPRTLEVLKSMGLADEIINEGFQCWERSAWDPFPGDEEKIEQDYVKPVLDSTAGYRYPFVLLMRQGRTEQMLEADLLRYSERGVQRETKLIDVCIDEHGDKDFPVRCVIETADDEQRGTKSRTVRCKHVVGADGAHSTVRRCMQLDLVGDSLGYMWGVVDLVLDTNFPDIRRFSSVRSAGGSVLVIPREQIPATGEYLSRLYIQIPGEVALDMTVEEAREKRSDITLESLLETASRVFRPFRIKQKQGTAVEWWAIYHIGQRMTEDFIVRDSTGLPRVFLVGDACHTHSPKAGQGMNVSMMDSYNLAWKLAYCIHGVTPTPLLETYETERRAVAQQLLEADKIFSTAMSQPIANTPESGDAQGPVSKQLDGILSALEGFTSGCGIQYPGNMLVELPAISGTDTDHLCGILHPGTRVANVKLKRYADGAPRDLQDSFPSTGRFRILVLTSNDFLVPLGVSSSTLNTIGESLLPTFPPSLIEQVILYPGLRVRRHFRWEDLPRTVKVYSEMRLFDGSGSGLAEGEDAYTLFGVAPDRGGMAVVRPDGYVGLMAELGDVARVECYLARFVKR</sequence>
<dbReference type="InterPro" id="IPR012941">
    <property type="entry name" value="Phe_hydrox_C_dim_dom"/>
</dbReference>
<dbReference type="PANTHER" id="PTHR43004:SF15">
    <property type="entry name" value="MONOOXYGENASE, PUTATIVE (AFU_ORTHOLOGUE AFUA_6G03030)-RELATED"/>
    <property type="match status" value="1"/>
</dbReference>
<keyword evidence="4" id="KW-0560">Oxidoreductase</keyword>
<evidence type="ECO:0000256" key="4">
    <source>
        <dbReference type="ARBA" id="ARBA00023002"/>
    </source>
</evidence>
<dbReference type="EMBL" id="LHQQ01000003">
    <property type="protein sequence ID" value="KOS48653.1"/>
    <property type="molecule type" value="Genomic_DNA"/>
</dbReference>
<comment type="similarity">
    <text evidence="1">Belongs to the PheA/TfdB FAD monooxygenase family.</text>
</comment>
<organism evidence="7 8">
    <name type="scientific">Penicillium nordicum</name>
    <dbReference type="NCBI Taxonomy" id="229535"/>
    <lineage>
        <taxon>Eukaryota</taxon>
        <taxon>Fungi</taxon>
        <taxon>Dikarya</taxon>
        <taxon>Ascomycota</taxon>
        <taxon>Pezizomycotina</taxon>
        <taxon>Eurotiomycetes</taxon>
        <taxon>Eurotiomycetidae</taxon>
        <taxon>Eurotiales</taxon>
        <taxon>Aspergillaceae</taxon>
        <taxon>Penicillium</taxon>
    </lineage>
</organism>
<name>A0A0N0S040_9EURO</name>
<dbReference type="InterPro" id="IPR036249">
    <property type="entry name" value="Thioredoxin-like_sf"/>
</dbReference>
<keyword evidence="2" id="KW-0285">Flavoprotein</keyword>
<evidence type="ECO:0000259" key="6">
    <source>
        <dbReference type="Pfam" id="PF07976"/>
    </source>
</evidence>
<feature type="domain" description="Phenol hydroxylase-like C-terminal dimerisation" evidence="6">
    <location>
        <begin position="477"/>
        <end position="660"/>
    </location>
</feature>
<evidence type="ECO:0000259" key="5">
    <source>
        <dbReference type="Pfam" id="PF01494"/>
    </source>
</evidence>
<evidence type="ECO:0000313" key="7">
    <source>
        <dbReference type="EMBL" id="KOS48653.1"/>
    </source>
</evidence>
<protein>
    <recommendedName>
        <fullName evidence="9">FAD-binding domain-containing protein</fullName>
    </recommendedName>
</protein>
<evidence type="ECO:0008006" key="9">
    <source>
        <dbReference type="Google" id="ProtNLM"/>
    </source>
</evidence>
<dbReference type="SUPFAM" id="SSF54373">
    <property type="entry name" value="FAD-linked reductases, C-terminal domain"/>
    <property type="match status" value="1"/>
</dbReference>
<dbReference type="PRINTS" id="PR00420">
    <property type="entry name" value="RNGMNOXGNASE"/>
</dbReference>
<dbReference type="Gene3D" id="3.40.30.20">
    <property type="match status" value="1"/>
</dbReference>
<dbReference type="SUPFAM" id="SSF52833">
    <property type="entry name" value="Thioredoxin-like"/>
    <property type="match status" value="1"/>
</dbReference>
<dbReference type="STRING" id="229535.A0A0N0S040"/>
<keyword evidence="8" id="KW-1185">Reference proteome</keyword>
<dbReference type="CDD" id="cd02979">
    <property type="entry name" value="PHOX_C"/>
    <property type="match status" value="1"/>
</dbReference>
<dbReference type="Pfam" id="PF01494">
    <property type="entry name" value="FAD_binding_3"/>
    <property type="match status" value="1"/>
</dbReference>
<dbReference type="Pfam" id="PF07976">
    <property type="entry name" value="Phe_hydrox_dim"/>
    <property type="match status" value="1"/>
</dbReference>
<proteinExistence type="inferred from homology"/>
<reference evidence="7 8" key="1">
    <citation type="submission" date="2015-08" db="EMBL/GenBank/DDBJ databases">
        <title>Genome sequencing of Penicillium nordicum.</title>
        <authorList>
            <person name="Nguyen H.D."/>
            <person name="Seifert K.A."/>
        </authorList>
    </citation>
    <scope>NUCLEOTIDE SEQUENCE [LARGE SCALE GENOMIC DNA]</scope>
    <source>
        <strain evidence="7 8">DAOMC 185683</strain>
    </source>
</reference>
<dbReference type="InterPro" id="IPR038220">
    <property type="entry name" value="PHOX_C_sf"/>
</dbReference>
<comment type="caution">
    <text evidence="7">The sequence shown here is derived from an EMBL/GenBank/DDBJ whole genome shotgun (WGS) entry which is preliminary data.</text>
</comment>
<dbReference type="InterPro" id="IPR002938">
    <property type="entry name" value="FAD-bd"/>
</dbReference>
<dbReference type="GO" id="GO:0071949">
    <property type="term" value="F:FAD binding"/>
    <property type="evidence" value="ECO:0007669"/>
    <property type="project" value="InterPro"/>
</dbReference>
<dbReference type="Proteomes" id="UP000037696">
    <property type="component" value="Unassembled WGS sequence"/>
</dbReference>
<dbReference type="OrthoDB" id="4301117at2759"/>
<dbReference type="AlphaFoldDB" id="A0A0N0S040"/>
<dbReference type="InterPro" id="IPR036188">
    <property type="entry name" value="FAD/NAD-bd_sf"/>
</dbReference>
<evidence type="ECO:0000256" key="3">
    <source>
        <dbReference type="ARBA" id="ARBA00022827"/>
    </source>
</evidence>
<accession>A0A0N0S040</accession>
<dbReference type="PANTHER" id="PTHR43004">
    <property type="entry name" value="TRK SYSTEM POTASSIUM UPTAKE PROTEIN"/>
    <property type="match status" value="1"/>
</dbReference>
<evidence type="ECO:0000256" key="2">
    <source>
        <dbReference type="ARBA" id="ARBA00022630"/>
    </source>
</evidence>
<dbReference type="InterPro" id="IPR050641">
    <property type="entry name" value="RIFMO-like"/>
</dbReference>